<name>A0A402BIZ2_9CHLR</name>
<dbReference type="InterPro" id="IPR006059">
    <property type="entry name" value="SBP"/>
</dbReference>
<dbReference type="CDD" id="cd13585">
    <property type="entry name" value="PBP2_TMBP_like"/>
    <property type="match status" value="1"/>
</dbReference>
<dbReference type="RefSeq" id="WP_161982629.1">
    <property type="nucleotide sequence ID" value="NZ_BIFT01000002.1"/>
</dbReference>
<proteinExistence type="predicted"/>
<dbReference type="InterPro" id="IPR050490">
    <property type="entry name" value="Bact_solute-bd_prot1"/>
</dbReference>
<comment type="caution">
    <text evidence="1">The sequence shown here is derived from an EMBL/GenBank/DDBJ whole genome shotgun (WGS) entry which is preliminary data.</text>
</comment>
<organism evidence="1 2">
    <name type="scientific">Dictyobacter alpinus</name>
    <dbReference type="NCBI Taxonomy" id="2014873"/>
    <lineage>
        <taxon>Bacteria</taxon>
        <taxon>Bacillati</taxon>
        <taxon>Chloroflexota</taxon>
        <taxon>Ktedonobacteria</taxon>
        <taxon>Ktedonobacterales</taxon>
        <taxon>Dictyobacteraceae</taxon>
        <taxon>Dictyobacter</taxon>
    </lineage>
</organism>
<dbReference type="EMBL" id="BIFT01000002">
    <property type="protein sequence ID" value="GCE31309.1"/>
    <property type="molecule type" value="Genomic_DNA"/>
</dbReference>
<dbReference type="SUPFAM" id="SSF53850">
    <property type="entry name" value="Periplasmic binding protein-like II"/>
    <property type="match status" value="1"/>
</dbReference>
<evidence type="ECO:0008006" key="3">
    <source>
        <dbReference type="Google" id="ProtNLM"/>
    </source>
</evidence>
<dbReference type="Proteomes" id="UP000287171">
    <property type="component" value="Unassembled WGS sequence"/>
</dbReference>
<dbReference type="PANTHER" id="PTHR43649">
    <property type="entry name" value="ARABINOSE-BINDING PROTEIN-RELATED"/>
    <property type="match status" value="1"/>
</dbReference>
<sequence>MTEHIKVSSTTRRHFLAQSAGIVGAASGIEAILAACSGPATTSSGPVTITIMDDANDNNDTGLSKRWISVFEKQHANIHIKRIDYDVSRLSAMLASNNPPDIVKTPGGSEITNLAARGVALDLTTYFKQSSILKEDDLQAVCDLYRWDGKAQGQGARYGMPHDWSQDSMYWINKATFDAAKVPYPSQDTPLTFDQLLDLGKRLTVHQGNKIKTYGMSTNWDFMAQILTMLSQAGASLYVDNDLSKMDFTQPEVKKIMQWFVDWARARVGDSPLDPSTDWSGPLFISGRMAMVPWGYWFGGYLASSDAKVRQQSLLIPSPQWAPTKRVSNCYGGTGWYITKKSKHPDEAWKFFEFYMGQDPAVARAKSGTGLSPLKHLFDQTPKTTAADQQTYKVQQAELPYLSTYQFTPYATTQALSQAIDNVIKPVMLGQSNLDNGLQQLNTAVNKLLQQGKSQIG</sequence>
<evidence type="ECO:0000313" key="1">
    <source>
        <dbReference type="EMBL" id="GCE31309.1"/>
    </source>
</evidence>
<keyword evidence="2" id="KW-1185">Reference proteome</keyword>
<evidence type="ECO:0000313" key="2">
    <source>
        <dbReference type="Proteomes" id="UP000287171"/>
    </source>
</evidence>
<accession>A0A402BIZ2</accession>
<dbReference type="AlphaFoldDB" id="A0A402BIZ2"/>
<reference evidence="2" key="1">
    <citation type="submission" date="2018-12" db="EMBL/GenBank/DDBJ databases">
        <title>Tengunoibacter tsumagoiensis gen. nov., sp. nov., Dictyobacter kobayashii sp. nov., D. alpinus sp. nov., and D. joshuensis sp. nov. and description of Dictyobacteraceae fam. nov. within the order Ktedonobacterales isolated from Tengu-no-mugimeshi.</title>
        <authorList>
            <person name="Wang C.M."/>
            <person name="Zheng Y."/>
            <person name="Sakai Y."/>
            <person name="Toyoda A."/>
            <person name="Minakuchi Y."/>
            <person name="Abe K."/>
            <person name="Yokota A."/>
            <person name="Yabe S."/>
        </authorList>
    </citation>
    <scope>NUCLEOTIDE SEQUENCE [LARGE SCALE GENOMIC DNA]</scope>
    <source>
        <strain evidence="2">Uno16</strain>
    </source>
</reference>
<dbReference type="Gene3D" id="3.40.190.10">
    <property type="entry name" value="Periplasmic binding protein-like II"/>
    <property type="match status" value="1"/>
</dbReference>
<gene>
    <name evidence="1" type="ORF">KDA_67930</name>
</gene>
<protein>
    <recommendedName>
        <fullName evidence="3">Sugar ABC transporter substrate-binding protein</fullName>
    </recommendedName>
</protein>
<dbReference type="Pfam" id="PF01547">
    <property type="entry name" value="SBP_bac_1"/>
    <property type="match status" value="1"/>
</dbReference>